<keyword evidence="1" id="KW-1133">Transmembrane helix</keyword>
<comment type="caution">
    <text evidence="2">The sequence shown here is derived from an EMBL/GenBank/DDBJ whole genome shotgun (WGS) entry which is preliminary data.</text>
</comment>
<evidence type="ECO:0008006" key="4">
    <source>
        <dbReference type="Google" id="ProtNLM"/>
    </source>
</evidence>
<dbReference type="OrthoDB" id="315537at2"/>
<keyword evidence="3" id="KW-1185">Reference proteome</keyword>
<keyword evidence="1" id="KW-0472">Membrane</keyword>
<feature type="transmembrane region" description="Helical" evidence="1">
    <location>
        <begin position="281"/>
        <end position="306"/>
    </location>
</feature>
<feature type="transmembrane region" description="Helical" evidence="1">
    <location>
        <begin position="318"/>
        <end position="337"/>
    </location>
</feature>
<dbReference type="InterPro" id="IPR059217">
    <property type="entry name" value="LA3751_2-like"/>
</dbReference>
<reference evidence="2" key="1">
    <citation type="journal article" date="2019" name="PLoS Negl. Trop. Dis.">
        <title>Revisiting the worldwide diversity of Leptospira species in the environment.</title>
        <authorList>
            <person name="Vincent A.T."/>
            <person name="Schiettekatte O."/>
            <person name="Bourhy P."/>
            <person name="Veyrier F.J."/>
            <person name="Picardeau M."/>
        </authorList>
    </citation>
    <scope>NUCLEOTIDE SEQUENCE [LARGE SCALE GENOMIC DNA]</scope>
    <source>
        <strain evidence="2">201702476</strain>
    </source>
</reference>
<dbReference type="EMBL" id="RQGD01000010">
    <property type="protein sequence ID" value="TGL62151.1"/>
    <property type="molecule type" value="Genomic_DNA"/>
</dbReference>
<name>A0A4V3JRY0_9LEPT</name>
<feature type="transmembrane region" description="Helical" evidence="1">
    <location>
        <begin position="237"/>
        <end position="261"/>
    </location>
</feature>
<feature type="transmembrane region" description="Helical" evidence="1">
    <location>
        <begin position="16"/>
        <end position="32"/>
    </location>
</feature>
<feature type="transmembrane region" description="Helical" evidence="1">
    <location>
        <begin position="150"/>
        <end position="175"/>
    </location>
</feature>
<dbReference type="RefSeq" id="WP_135621825.1">
    <property type="nucleotide sequence ID" value="NZ_RQGD01000010.1"/>
</dbReference>
<feature type="transmembrane region" description="Helical" evidence="1">
    <location>
        <begin position="349"/>
        <end position="368"/>
    </location>
</feature>
<organism evidence="2 3">
    <name type="scientific">Leptospira ognonensis</name>
    <dbReference type="NCBI Taxonomy" id="2484945"/>
    <lineage>
        <taxon>Bacteria</taxon>
        <taxon>Pseudomonadati</taxon>
        <taxon>Spirochaetota</taxon>
        <taxon>Spirochaetia</taxon>
        <taxon>Leptospirales</taxon>
        <taxon>Leptospiraceae</taxon>
        <taxon>Leptospira</taxon>
    </lineage>
</organism>
<dbReference type="NCBIfam" id="NF047440">
    <property type="entry name" value="LA3751_2_3_fam"/>
    <property type="match status" value="1"/>
</dbReference>
<accession>A0A4V3JRY0</accession>
<evidence type="ECO:0000256" key="1">
    <source>
        <dbReference type="SAM" id="Phobius"/>
    </source>
</evidence>
<gene>
    <name evidence="2" type="ORF">EHQ58_02805</name>
</gene>
<protein>
    <recommendedName>
        <fullName evidence="4">Glycosyltransferase RgtA/B/C/D-like domain-containing protein</fullName>
    </recommendedName>
</protein>
<dbReference type="AlphaFoldDB" id="A0A4V3JRY0"/>
<feature type="transmembrane region" description="Helical" evidence="1">
    <location>
        <begin position="195"/>
        <end position="225"/>
    </location>
</feature>
<keyword evidence="1" id="KW-0812">Transmembrane</keyword>
<sequence>MESTVQKLTTFSKKNIIPILYILITFSLIFSYNKKYLGLSQDQIFKFIQVTDLIKNEYQSFERFIPNPEIDPNFTHKIYDPPFEHVINKKVFSVFPWLWTLINAPFYQFLPYPGLLLLSFLFGFLSLIFFRKLLLEFDFSPTVVYHSQLFYLLSTPLVVYSSWYYEATLCSFLLYFTIYQALKAFKPATNAKTTWLVVGIFTGLHLFLRVETGFFSGLIISMLLLFRWRSLPVKQVLYFLSGVIFTFVLFFYSNKLIYGIYEPLIVYDVIEHTFGFRFENLIGYLFLYRYSLAVYFPASFLSLFYLKNLFKNSEEQGDQLALFSAVWLFILTIPFVAAQEQGIDLTPRYLFPAIPLLATFVFRQLQIWKQINWKFYVVTGYSGIFILLFSILAIWGSRESTKIITQIAPHLASENITSSKYINNFAYGMPDKTFYLCETKEEIINFYNSLKQHGSQARMIITKIENPEKFSGDKNHFGYQILIQSFKKFQEIETIPNKRIIFENKNFYIFEFTNQP</sequence>
<dbReference type="Proteomes" id="UP000297693">
    <property type="component" value="Unassembled WGS sequence"/>
</dbReference>
<feature type="transmembrane region" description="Helical" evidence="1">
    <location>
        <begin position="109"/>
        <end position="130"/>
    </location>
</feature>
<proteinExistence type="predicted"/>
<feature type="transmembrane region" description="Helical" evidence="1">
    <location>
        <begin position="375"/>
        <end position="396"/>
    </location>
</feature>
<evidence type="ECO:0000313" key="2">
    <source>
        <dbReference type="EMBL" id="TGL62151.1"/>
    </source>
</evidence>
<evidence type="ECO:0000313" key="3">
    <source>
        <dbReference type="Proteomes" id="UP000297693"/>
    </source>
</evidence>